<evidence type="ECO:0000256" key="3">
    <source>
        <dbReference type="ARBA" id="ARBA00022806"/>
    </source>
</evidence>
<dbReference type="Gene3D" id="1.10.3380.30">
    <property type="match status" value="1"/>
</dbReference>
<dbReference type="InterPro" id="IPR014001">
    <property type="entry name" value="Helicase_ATP-bd"/>
</dbReference>
<evidence type="ECO:0000256" key="4">
    <source>
        <dbReference type="ARBA" id="ARBA00022840"/>
    </source>
</evidence>
<keyword evidence="8" id="KW-1185">Reference proteome</keyword>
<accession>A0A917M8J1</accession>
<evidence type="ECO:0000256" key="1">
    <source>
        <dbReference type="ARBA" id="ARBA00022741"/>
    </source>
</evidence>
<dbReference type="Pfam" id="PF00270">
    <property type="entry name" value="DEAD"/>
    <property type="match status" value="1"/>
</dbReference>
<dbReference type="PANTHER" id="PTHR47961">
    <property type="entry name" value="DNA POLYMERASE THETA, PUTATIVE (AFU_ORTHOLOGUE AFUA_1G05260)-RELATED"/>
    <property type="match status" value="1"/>
</dbReference>
<dbReference type="SMART" id="SM00490">
    <property type="entry name" value="HELICc"/>
    <property type="match status" value="1"/>
</dbReference>
<evidence type="ECO:0000256" key="2">
    <source>
        <dbReference type="ARBA" id="ARBA00022801"/>
    </source>
</evidence>
<dbReference type="Pfam" id="PF00271">
    <property type="entry name" value="Helicase_C"/>
    <property type="match status" value="1"/>
</dbReference>
<feature type="domain" description="Helicase C-terminal" evidence="6">
    <location>
        <begin position="241"/>
        <end position="440"/>
    </location>
</feature>
<keyword evidence="4" id="KW-0067">ATP-binding</keyword>
<evidence type="ECO:0000313" key="8">
    <source>
        <dbReference type="Proteomes" id="UP000600247"/>
    </source>
</evidence>
<dbReference type="SMART" id="SM00487">
    <property type="entry name" value="DEXDc"/>
    <property type="match status" value="1"/>
</dbReference>
<dbReference type="EMBL" id="BMHY01000010">
    <property type="protein sequence ID" value="GGG82015.1"/>
    <property type="molecule type" value="Genomic_DNA"/>
</dbReference>
<evidence type="ECO:0000313" key="7">
    <source>
        <dbReference type="EMBL" id="GGG82015.1"/>
    </source>
</evidence>
<dbReference type="Proteomes" id="UP000600247">
    <property type="component" value="Unassembled WGS sequence"/>
</dbReference>
<dbReference type="SUPFAM" id="SSF52540">
    <property type="entry name" value="P-loop containing nucleoside triphosphate hydrolases"/>
    <property type="match status" value="1"/>
</dbReference>
<dbReference type="InterPro" id="IPR001650">
    <property type="entry name" value="Helicase_C-like"/>
</dbReference>
<dbReference type="InterPro" id="IPR011545">
    <property type="entry name" value="DEAD/DEAH_box_helicase_dom"/>
</dbReference>
<dbReference type="GO" id="GO:0003676">
    <property type="term" value="F:nucleic acid binding"/>
    <property type="evidence" value="ECO:0007669"/>
    <property type="project" value="InterPro"/>
</dbReference>
<dbReference type="GO" id="GO:0004386">
    <property type="term" value="F:helicase activity"/>
    <property type="evidence" value="ECO:0007669"/>
    <property type="project" value="UniProtKB-KW"/>
</dbReference>
<dbReference type="InterPro" id="IPR027417">
    <property type="entry name" value="P-loop_NTPase"/>
</dbReference>
<organism evidence="7 8">
    <name type="scientific">Paenibacillus radicis</name>
    <name type="common">ex Gao et al. 2016</name>
    <dbReference type="NCBI Taxonomy" id="1737354"/>
    <lineage>
        <taxon>Bacteria</taxon>
        <taxon>Bacillati</taxon>
        <taxon>Bacillota</taxon>
        <taxon>Bacilli</taxon>
        <taxon>Bacillales</taxon>
        <taxon>Paenibacillaceae</taxon>
        <taxon>Paenibacillus</taxon>
    </lineage>
</organism>
<dbReference type="GO" id="GO:0005524">
    <property type="term" value="F:ATP binding"/>
    <property type="evidence" value="ECO:0007669"/>
    <property type="project" value="UniProtKB-KW"/>
</dbReference>
<dbReference type="PANTHER" id="PTHR47961:SF10">
    <property type="entry name" value="ATP-DEPENDENT DNA HELICASE HEL308"/>
    <property type="match status" value="1"/>
</dbReference>
<evidence type="ECO:0000259" key="6">
    <source>
        <dbReference type="PROSITE" id="PS51194"/>
    </source>
</evidence>
<keyword evidence="3" id="KW-0347">Helicase</keyword>
<reference evidence="7 8" key="1">
    <citation type="journal article" date="2014" name="Int. J. Syst. Evol. Microbiol.">
        <title>Complete genome sequence of Corynebacterium casei LMG S-19264T (=DSM 44701T), isolated from a smear-ripened cheese.</title>
        <authorList>
            <consortium name="US DOE Joint Genome Institute (JGI-PGF)"/>
            <person name="Walter F."/>
            <person name="Albersmeier A."/>
            <person name="Kalinowski J."/>
            <person name="Ruckert C."/>
        </authorList>
    </citation>
    <scope>NUCLEOTIDE SEQUENCE [LARGE SCALE GENOMIC DNA]</scope>
    <source>
        <strain evidence="7 8">CGMCC 1.15286</strain>
    </source>
</reference>
<evidence type="ECO:0000259" key="5">
    <source>
        <dbReference type="PROSITE" id="PS51192"/>
    </source>
</evidence>
<proteinExistence type="predicted"/>
<dbReference type="RefSeq" id="WP_188891471.1">
    <property type="nucleotide sequence ID" value="NZ_BMHY01000010.1"/>
</dbReference>
<dbReference type="PROSITE" id="PS51194">
    <property type="entry name" value="HELICASE_CTER"/>
    <property type="match status" value="1"/>
</dbReference>
<name>A0A917M8J1_9BACL</name>
<keyword evidence="2" id="KW-0378">Hydrolase</keyword>
<evidence type="ECO:0008006" key="9">
    <source>
        <dbReference type="Google" id="ProtNLM"/>
    </source>
</evidence>
<gene>
    <name evidence="7" type="ORF">GCM10010918_44180</name>
</gene>
<dbReference type="PROSITE" id="PS51192">
    <property type="entry name" value="HELICASE_ATP_BIND_1"/>
    <property type="match status" value="1"/>
</dbReference>
<dbReference type="GO" id="GO:0016787">
    <property type="term" value="F:hydrolase activity"/>
    <property type="evidence" value="ECO:0007669"/>
    <property type="project" value="UniProtKB-KW"/>
</dbReference>
<comment type="caution">
    <text evidence="7">The sequence shown here is derived from an EMBL/GenBank/DDBJ whole genome shotgun (WGS) entry which is preliminary data.</text>
</comment>
<keyword evidence="1" id="KW-0547">Nucleotide-binding</keyword>
<sequence length="915" mass="103635">MEIRKLLNLDFPADIINMWENAGLCNLTPIQEEAVNKGLFSGNNLVIAAPTSSGKTFIGEMAAIQYSYSNKKTIYLVPFKAIADEKYEDFREKYHDLGFNIRISDGDHRDDDDDIRVGNYHIAVMTYEKLSGMLIASPSMLNNCDCVIVDEVQMMSDPQRGGNLELLLTKMKESNKRTQIIALSAVLSSLNGFDKWLGAEVIQVDKRPVELRQGVLFTNGKFEYKEWNTSLIGEEQINATNLYGLIEYLLDKGEQIIIIKNSVPSTQQLAQDLARYFSRMPAASKVIGQLRDEPETEIRDELLETLRNSIAFHNSDCDLNERRLVEAGFKEKHIKILVSTTTLSMGVNLPCKTVILADHQKWDATSTPPTLVNWSVGEVRNIFGRAGRYGIENDFGRGIFLVKNAVEREFIKRTYLNAPLEEFTSAFEGKDISLRVLDVVASGYGDSVENITDFIFKSYAALSWNNDIAKQQIVDHINKGIDICLTYGLFEQSAHIKITITELGKICASMGCSIESFSLLVEHIQTLSQLNDLELIFLLSKTEEVNGKFYRIRWDNVELKQKIQVRLVEEHSKGEMTGFYLSEYERHANIGRPLTKSLCASFSMVLLVKEILYSENSLATIKKGFGFTSASIRSVSLNLSWMLDVVYQISNVIKPEFSNEIERLNKCVSNRSTLGSHFLNILSKDLTREEKIRLVESGVVALDDFLEKDPSEFKGIINPTKVDKIIKAINDKRDRNSQFWEKDHIRRIEKLGFDSSLIKSLYNVPGLEFEHKLCELFNIDFINGTVDRIAQQSNGEPDLLMILDNGHKYTIQVTAKLDKTKHIDSKKAGDVISQSARLDPDGYVCLGRPDFQELAIDQAIHLGKKHNFKLVPLYALIELFVRVKEGELSSECVTNFLIESKGYLNISMINKHFKG</sequence>
<dbReference type="Gene3D" id="3.40.50.300">
    <property type="entry name" value="P-loop containing nucleotide triphosphate hydrolases"/>
    <property type="match status" value="2"/>
</dbReference>
<feature type="domain" description="Helicase ATP-binding" evidence="5">
    <location>
        <begin position="36"/>
        <end position="205"/>
    </location>
</feature>
<protein>
    <recommendedName>
        <fullName evidence="9">DEAD/DEAH box helicase</fullName>
    </recommendedName>
</protein>
<dbReference type="InterPro" id="IPR050474">
    <property type="entry name" value="Hel308_SKI2-like"/>
</dbReference>
<dbReference type="AlphaFoldDB" id="A0A917M8J1"/>